<accession>A0ABU2BXH8</accession>
<evidence type="ECO:0000313" key="9">
    <source>
        <dbReference type="EMBL" id="MDR7363089.1"/>
    </source>
</evidence>
<keyword evidence="6" id="KW-0811">Translocation</keyword>
<keyword evidence="4" id="KW-0653">Protein transport</keyword>
<proteinExistence type="predicted"/>
<dbReference type="PANTHER" id="PTHR33162:SF1">
    <property type="entry name" value="SEC-INDEPENDENT PROTEIN TRANSLOCASE PROTEIN TATA, CHLOROPLASTIC"/>
    <property type="match status" value="1"/>
</dbReference>
<evidence type="ECO:0000256" key="6">
    <source>
        <dbReference type="ARBA" id="ARBA00023010"/>
    </source>
</evidence>
<sequence>MLGIGLPEFFVIAVVGMLVFGPDRLPEFARQAGRMVRQLRALSKQARDDIRAELGPDYADFELRDLDPRRAIRKHIIEAWDEEDEDQPSSGPSLARGEQPPYDSEAT</sequence>
<dbReference type="InterPro" id="IPR003369">
    <property type="entry name" value="TatA/B/E"/>
</dbReference>
<evidence type="ECO:0000256" key="1">
    <source>
        <dbReference type="ARBA" id="ARBA00004167"/>
    </source>
</evidence>
<evidence type="ECO:0000256" key="8">
    <source>
        <dbReference type="SAM" id="MobiDB-lite"/>
    </source>
</evidence>
<reference evidence="9 10" key="1">
    <citation type="submission" date="2023-07" db="EMBL/GenBank/DDBJ databases">
        <title>Sequencing the genomes of 1000 actinobacteria strains.</title>
        <authorList>
            <person name="Klenk H.-P."/>
        </authorList>
    </citation>
    <scope>NUCLEOTIDE SEQUENCE [LARGE SCALE GENOMIC DNA]</scope>
    <source>
        <strain evidence="9 10">DSM 19426</strain>
    </source>
</reference>
<protein>
    <submittedName>
        <fullName evidence="9">Sec-independent protein translocase protein TatB</fullName>
    </submittedName>
</protein>
<evidence type="ECO:0000256" key="2">
    <source>
        <dbReference type="ARBA" id="ARBA00022448"/>
    </source>
</evidence>
<keyword evidence="2" id="KW-0813">Transport</keyword>
<dbReference type="Proteomes" id="UP001183648">
    <property type="component" value="Unassembled WGS sequence"/>
</dbReference>
<keyword evidence="7" id="KW-0472">Membrane</keyword>
<comment type="subcellular location">
    <subcellularLocation>
        <location evidence="1">Membrane</location>
        <topology evidence="1">Single-pass membrane protein</topology>
    </subcellularLocation>
</comment>
<dbReference type="Pfam" id="PF02416">
    <property type="entry name" value="TatA_B_E"/>
    <property type="match status" value="1"/>
</dbReference>
<evidence type="ECO:0000256" key="5">
    <source>
        <dbReference type="ARBA" id="ARBA00022989"/>
    </source>
</evidence>
<name>A0ABU2BXH8_9ACTN</name>
<keyword evidence="5" id="KW-1133">Transmembrane helix</keyword>
<dbReference type="RefSeq" id="WP_310303027.1">
    <property type="nucleotide sequence ID" value="NZ_BAAAPS010000010.1"/>
</dbReference>
<evidence type="ECO:0000256" key="3">
    <source>
        <dbReference type="ARBA" id="ARBA00022692"/>
    </source>
</evidence>
<dbReference type="NCBIfam" id="NF002377">
    <property type="entry name" value="PRK01371.1-4"/>
    <property type="match status" value="1"/>
</dbReference>
<evidence type="ECO:0000256" key="4">
    <source>
        <dbReference type="ARBA" id="ARBA00022927"/>
    </source>
</evidence>
<dbReference type="PRINTS" id="PR01506">
    <property type="entry name" value="TATBPROTEIN"/>
</dbReference>
<dbReference type="EMBL" id="JAVDYG010000001">
    <property type="protein sequence ID" value="MDR7363089.1"/>
    <property type="molecule type" value="Genomic_DNA"/>
</dbReference>
<gene>
    <name evidence="9" type="ORF">J2S63_002642</name>
</gene>
<evidence type="ECO:0000256" key="7">
    <source>
        <dbReference type="ARBA" id="ARBA00023136"/>
    </source>
</evidence>
<keyword evidence="3" id="KW-0812">Transmembrane</keyword>
<dbReference type="PANTHER" id="PTHR33162">
    <property type="entry name" value="SEC-INDEPENDENT PROTEIN TRANSLOCASE PROTEIN TATA, CHLOROPLASTIC"/>
    <property type="match status" value="1"/>
</dbReference>
<keyword evidence="10" id="KW-1185">Reference proteome</keyword>
<evidence type="ECO:0000313" key="10">
    <source>
        <dbReference type="Proteomes" id="UP001183648"/>
    </source>
</evidence>
<dbReference type="Gene3D" id="1.20.5.3310">
    <property type="match status" value="1"/>
</dbReference>
<organism evidence="9 10">
    <name type="scientific">Nocardioides marmoribigeumensis</name>
    <dbReference type="NCBI Taxonomy" id="433649"/>
    <lineage>
        <taxon>Bacteria</taxon>
        <taxon>Bacillati</taxon>
        <taxon>Actinomycetota</taxon>
        <taxon>Actinomycetes</taxon>
        <taxon>Propionibacteriales</taxon>
        <taxon>Nocardioidaceae</taxon>
        <taxon>Nocardioides</taxon>
    </lineage>
</organism>
<comment type="caution">
    <text evidence="9">The sequence shown here is derived from an EMBL/GenBank/DDBJ whole genome shotgun (WGS) entry which is preliminary data.</text>
</comment>
<feature type="region of interest" description="Disordered" evidence="8">
    <location>
        <begin position="78"/>
        <end position="107"/>
    </location>
</feature>